<protein>
    <recommendedName>
        <fullName evidence="6">Aminoglycoside phosphotransferase domain-containing protein</fullName>
    </recommendedName>
</protein>
<dbReference type="EMBL" id="BAABHB010000023">
    <property type="protein sequence ID" value="GAA4420820.1"/>
    <property type="molecule type" value="Genomic_DNA"/>
</dbReference>
<dbReference type="Pfam" id="PF01636">
    <property type="entry name" value="APH"/>
    <property type="match status" value="1"/>
</dbReference>
<dbReference type="RefSeq" id="WP_345271447.1">
    <property type="nucleotide sequence ID" value="NZ_BAABHB010000023.1"/>
</dbReference>
<keyword evidence="3" id="KW-0547">Nucleotide-binding</keyword>
<dbReference type="PANTHER" id="PTHR34273">
    <property type="entry name" value="METHYLTHIORIBOSE KINASE"/>
    <property type="match status" value="1"/>
</dbReference>
<dbReference type="SUPFAM" id="SSF56112">
    <property type="entry name" value="Protein kinase-like (PK-like)"/>
    <property type="match status" value="1"/>
</dbReference>
<dbReference type="Proteomes" id="UP001500936">
    <property type="component" value="Unassembled WGS sequence"/>
</dbReference>
<keyword evidence="5" id="KW-0067">ATP-binding</keyword>
<dbReference type="PANTHER" id="PTHR34273:SF2">
    <property type="entry name" value="METHYLTHIORIBOSE KINASE"/>
    <property type="match status" value="1"/>
</dbReference>
<organism evidence="7 8">
    <name type="scientific">Nibrella viscosa</name>
    <dbReference type="NCBI Taxonomy" id="1084524"/>
    <lineage>
        <taxon>Bacteria</taxon>
        <taxon>Pseudomonadati</taxon>
        <taxon>Bacteroidota</taxon>
        <taxon>Cytophagia</taxon>
        <taxon>Cytophagales</taxon>
        <taxon>Spirosomataceae</taxon>
        <taxon>Nibrella</taxon>
    </lineage>
</organism>
<proteinExistence type="inferred from homology"/>
<evidence type="ECO:0000256" key="5">
    <source>
        <dbReference type="ARBA" id="ARBA00022840"/>
    </source>
</evidence>
<keyword evidence="4" id="KW-0418">Kinase</keyword>
<evidence type="ECO:0000313" key="8">
    <source>
        <dbReference type="Proteomes" id="UP001500936"/>
    </source>
</evidence>
<feature type="domain" description="Aminoglycoside phosphotransferase" evidence="6">
    <location>
        <begin position="34"/>
        <end position="287"/>
    </location>
</feature>
<evidence type="ECO:0000313" key="7">
    <source>
        <dbReference type="EMBL" id="GAA4420820.1"/>
    </source>
</evidence>
<sequence>MHINAQEPTALSRYLKSRQWLSEQETITGLEKPGEGNMNYTLRIITSQRSVIIKQARSYVEKYPSIPAPAERAVIEGRFYQKVQTSQTLSGSMPALLGMDEEHNILLLEDLGAASDYTFLYQPGQVLSAPEAGALVVFLSALHSQFLTDRPDPAFTNRAMRELNHEHIFRYPFLEENGFDLDTIQPGLQALSVPFKQNTRLREAARELGAIYLGNRSASAPLTLLHGDYYPGSWLRTKDGLKIIDPEFCFYGPAEFDLGVMLAHLKMSRQPDDLHKAILAQYQRSDGFDETLLNRFTGVEILRRILGLAQLPLSLSLEQKQDLLTDAQQLLLT</sequence>
<evidence type="ECO:0000256" key="2">
    <source>
        <dbReference type="ARBA" id="ARBA00022679"/>
    </source>
</evidence>
<evidence type="ECO:0000256" key="4">
    <source>
        <dbReference type="ARBA" id="ARBA00022777"/>
    </source>
</evidence>
<evidence type="ECO:0000256" key="1">
    <source>
        <dbReference type="ARBA" id="ARBA00010165"/>
    </source>
</evidence>
<name>A0ABP8L1Z4_9BACT</name>
<comment type="caution">
    <text evidence="7">The sequence shown here is derived from an EMBL/GenBank/DDBJ whole genome shotgun (WGS) entry which is preliminary data.</text>
</comment>
<accession>A0ABP8L1Z4</accession>
<keyword evidence="8" id="KW-1185">Reference proteome</keyword>
<reference evidence="8" key="1">
    <citation type="journal article" date="2019" name="Int. J. Syst. Evol. Microbiol.">
        <title>The Global Catalogue of Microorganisms (GCM) 10K type strain sequencing project: providing services to taxonomists for standard genome sequencing and annotation.</title>
        <authorList>
            <consortium name="The Broad Institute Genomics Platform"/>
            <consortium name="The Broad Institute Genome Sequencing Center for Infectious Disease"/>
            <person name="Wu L."/>
            <person name="Ma J."/>
        </authorList>
    </citation>
    <scope>NUCLEOTIDE SEQUENCE [LARGE SCALE GENOMIC DNA]</scope>
    <source>
        <strain evidence="8">JCM 17925</strain>
    </source>
</reference>
<gene>
    <name evidence="7" type="ORF">GCM10023187_56290</name>
</gene>
<dbReference type="Gene3D" id="3.30.200.20">
    <property type="entry name" value="Phosphorylase Kinase, domain 1"/>
    <property type="match status" value="1"/>
</dbReference>
<dbReference type="Gene3D" id="3.90.1200.10">
    <property type="match status" value="1"/>
</dbReference>
<evidence type="ECO:0000256" key="3">
    <source>
        <dbReference type="ARBA" id="ARBA00022741"/>
    </source>
</evidence>
<evidence type="ECO:0000259" key="6">
    <source>
        <dbReference type="Pfam" id="PF01636"/>
    </source>
</evidence>
<keyword evidence="2" id="KW-0808">Transferase</keyword>
<dbReference type="InterPro" id="IPR011009">
    <property type="entry name" value="Kinase-like_dom_sf"/>
</dbReference>
<comment type="similarity">
    <text evidence="1">Belongs to the methylthioribose kinase family.</text>
</comment>
<dbReference type="InterPro" id="IPR002575">
    <property type="entry name" value="Aminoglycoside_PTrfase"/>
</dbReference>